<reference evidence="3" key="1">
    <citation type="submission" date="2016-06" db="EMBL/GenBank/DDBJ databases">
        <authorList>
            <person name="Varghese N."/>
            <person name="Submissions Spin"/>
        </authorList>
    </citation>
    <scope>NUCLEOTIDE SEQUENCE [LARGE SCALE GENOMIC DNA]</scope>
    <source>
        <strain evidence="3">DSM 45161</strain>
    </source>
</reference>
<dbReference type="Pfam" id="PF19545">
    <property type="entry name" value="DUF6069"/>
    <property type="match status" value="1"/>
</dbReference>
<gene>
    <name evidence="2" type="ORF">GA0070614_5825</name>
</gene>
<accession>A0A1C5JZS8</accession>
<feature type="transmembrane region" description="Helical" evidence="1">
    <location>
        <begin position="58"/>
        <end position="79"/>
    </location>
</feature>
<dbReference type="OrthoDB" id="4775254at2"/>
<keyword evidence="1" id="KW-1133">Transmembrane helix</keyword>
<evidence type="ECO:0000313" key="3">
    <source>
        <dbReference type="Proteomes" id="UP000198215"/>
    </source>
</evidence>
<feature type="transmembrane region" description="Helical" evidence="1">
    <location>
        <begin position="91"/>
        <end position="109"/>
    </location>
</feature>
<organism evidence="2 3">
    <name type="scientific">Micromonospora coxensis</name>
    <dbReference type="NCBI Taxonomy" id="356852"/>
    <lineage>
        <taxon>Bacteria</taxon>
        <taxon>Bacillati</taxon>
        <taxon>Actinomycetota</taxon>
        <taxon>Actinomycetes</taxon>
        <taxon>Micromonosporales</taxon>
        <taxon>Micromonosporaceae</taxon>
        <taxon>Micromonospora</taxon>
    </lineage>
</organism>
<proteinExistence type="predicted"/>
<dbReference type="PROSITE" id="PS51318">
    <property type="entry name" value="TAT"/>
    <property type="match status" value="1"/>
</dbReference>
<evidence type="ECO:0000256" key="1">
    <source>
        <dbReference type="SAM" id="Phobius"/>
    </source>
</evidence>
<keyword evidence="3" id="KW-1185">Reference proteome</keyword>
<dbReference type="RefSeq" id="WP_088978881.1">
    <property type="nucleotide sequence ID" value="NZ_LT607753.1"/>
</dbReference>
<keyword evidence="1" id="KW-0472">Membrane</keyword>
<dbReference type="EMBL" id="LT607753">
    <property type="protein sequence ID" value="SCG76017.1"/>
    <property type="molecule type" value="Genomic_DNA"/>
</dbReference>
<feature type="transmembrane region" description="Helical" evidence="1">
    <location>
        <begin position="20"/>
        <end position="46"/>
    </location>
</feature>
<sequence length="141" mass="14589">MTSTASTDRLSTQGRQRRRLLLPGLAAAAAAAVTVTAVAALAMAAGVDLELPDGGESIPLAGFTQLTFTFSVVGILIAWAIRCWASRPARTWVRTAVALTALSLVPPFLVDADLATECTLVLAHLVAAAIVIPVVARRLAS</sequence>
<dbReference type="AlphaFoldDB" id="A0A1C5JZS8"/>
<dbReference type="Proteomes" id="UP000198215">
    <property type="component" value="Chromosome I"/>
</dbReference>
<dbReference type="InterPro" id="IPR045713">
    <property type="entry name" value="DUF6069"/>
</dbReference>
<protein>
    <submittedName>
        <fullName evidence="2">Uncharacterized protein</fullName>
    </submittedName>
</protein>
<dbReference type="InterPro" id="IPR006311">
    <property type="entry name" value="TAT_signal"/>
</dbReference>
<feature type="transmembrane region" description="Helical" evidence="1">
    <location>
        <begin position="121"/>
        <end position="140"/>
    </location>
</feature>
<name>A0A1C5JZS8_9ACTN</name>
<evidence type="ECO:0000313" key="2">
    <source>
        <dbReference type="EMBL" id="SCG76017.1"/>
    </source>
</evidence>
<keyword evidence="1" id="KW-0812">Transmembrane</keyword>